<keyword evidence="5" id="KW-0408">Iron</keyword>
<accession>A0A832RYF7</accession>
<dbReference type="InterPro" id="IPR017900">
    <property type="entry name" value="4Fe4S_Fe_S_CS"/>
</dbReference>
<dbReference type="InterPro" id="IPR004017">
    <property type="entry name" value="Cys_rich_dom"/>
</dbReference>
<dbReference type="GO" id="GO:0016491">
    <property type="term" value="F:oxidoreductase activity"/>
    <property type="evidence" value="ECO:0007669"/>
    <property type="project" value="UniProtKB-KW"/>
</dbReference>
<evidence type="ECO:0000256" key="1">
    <source>
        <dbReference type="ARBA" id="ARBA00007097"/>
    </source>
</evidence>
<comment type="similarity">
    <text evidence="1">Belongs to the HdrC family.</text>
</comment>
<dbReference type="PANTHER" id="PTHR43255:SF1">
    <property type="entry name" value="IRON-SULFUR-BINDING OXIDOREDUCTASE FADF-RELATED"/>
    <property type="match status" value="1"/>
</dbReference>
<reference evidence="8" key="1">
    <citation type="journal article" date="2020" name="bioRxiv">
        <title>A rank-normalized archaeal taxonomy based on genome phylogeny resolves widespread incomplete and uneven classifications.</title>
        <authorList>
            <person name="Rinke C."/>
            <person name="Chuvochina M."/>
            <person name="Mussig A.J."/>
            <person name="Chaumeil P.-A."/>
            <person name="Waite D.W."/>
            <person name="Whitman W.B."/>
            <person name="Parks D.H."/>
            <person name="Hugenholtz P."/>
        </authorList>
    </citation>
    <scope>NUCLEOTIDE SEQUENCE</scope>
    <source>
        <strain evidence="8">UBA12518</strain>
    </source>
</reference>
<evidence type="ECO:0000256" key="5">
    <source>
        <dbReference type="ARBA" id="ARBA00023004"/>
    </source>
</evidence>
<dbReference type="SUPFAM" id="SSF54862">
    <property type="entry name" value="4Fe-4S ferredoxins"/>
    <property type="match status" value="1"/>
</dbReference>
<dbReference type="GO" id="GO:0005886">
    <property type="term" value="C:plasma membrane"/>
    <property type="evidence" value="ECO:0007669"/>
    <property type="project" value="TreeGrafter"/>
</dbReference>
<evidence type="ECO:0000256" key="2">
    <source>
        <dbReference type="ARBA" id="ARBA00022485"/>
    </source>
</evidence>
<gene>
    <name evidence="8" type="ORF">HA299_06350</name>
</gene>
<dbReference type="RefSeq" id="WP_042684731.1">
    <property type="nucleotide sequence ID" value="NZ_DUIH01000021.1"/>
</dbReference>
<keyword evidence="4" id="KW-0560">Oxidoreductase</keyword>
<evidence type="ECO:0000313" key="8">
    <source>
        <dbReference type="EMBL" id="HIH70212.1"/>
    </source>
</evidence>
<dbReference type="GO" id="GO:0046872">
    <property type="term" value="F:metal ion binding"/>
    <property type="evidence" value="ECO:0007669"/>
    <property type="project" value="UniProtKB-KW"/>
</dbReference>
<dbReference type="Proteomes" id="UP000600363">
    <property type="component" value="Unassembled WGS sequence"/>
</dbReference>
<evidence type="ECO:0000313" key="9">
    <source>
        <dbReference type="Proteomes" id="UP000600363"/>
    </source>
</evidence>
<organism evidence="8 9">
    <name type="scientific">Methermicoccus shengliensis</name>
    <dbReference type="NCBI Taxonomy" id="660064"/>
    <lineage>
        <taxon>Archaea</taxon>
        <taxon>Methanobacteriati</taxon>
        <taxon>Methanobacteriota</taxon>
        <taxon>Stenosarchaea group</taxon>
        <taxon>Methanomicrobia</taxon>
        <taxon>Methanosarcinales</taxon>
        <taxon>Methermicoccaceae</taxon>
        <taxon>Methermicoccus</taxon>
    </lineage>
</organism>
<dbReference type="InterPro" id="IPR017896">
    <property type="entry name" value="4Fe4S_Fe-S-bd"/>
</dbReference>
<feature type="domain" description="4Fe-4S ferredoxin-type" evidence="7">
    <location>
        <begin position="1"/>
        <end position="31"/>
    </location>
</feature>
<dbReference type="InterPro" id="IPR051460">
    <property type="entry name" value="HdrC_iron-sulfur_subunit"/>
</dbReference>
<name>A0A832RYF7_9EURY</name>
<dbReference type="InterPro" id="IPR009051">
    <property type="entry name" value="Helical_ferredxn"/>
</dbReference>
<dbReference type="AlphaFoldDB" id="A0A832RYF7"/>
<evidence type="ECO:0000256" key="3">
    <source>
        <dbReference type="ARBA" id="ARBA00022723"/>
    </source>
</evidence>
<dbReference type="PANTHER" id="PTHR43255">
    <property type="entry name" value="IRON-SULFUR-BINDING OXIDOREDUCTASE FADF-RELATED-RELATED"/>
    <property type="match status" value="1"/>
</dbReference>
<dbReference type="GO" id="GO:0051539">
    <property type="term" value="F:4 iron, 4 sulfur cluster binding"/>
    <property type="evidence" value="ECO:0007669"/>
    <property type="project" value="UniProtKB-KW"/>
</dbReference>
<keyword evidence="3" id="KW-0479">Metal-binding</keyword>
<evidence type="ECO:0000256" key="4">
    <source>
        <dbReference type="ARBA" id="ARBA00023002"/>
    </source>
</evidence>
<proteinExistence type="inferred from homology"/>
<dbReference type="Pfam" id="PF02754">
    <property type="entry name" value="CCG"/>
    <property type="match status" value="2"/>
</dbReference>
<dbReference type="Gene3D" id="1.10.1060.10">
    <property type="entry name" value="Alpha-helical ferredoxin"/>
    <property type="match status" value="1"/>
</dbReference>
<sequence>MDPCQAAVDSCIDCGKCGEVCPISMVSDNSTYTPDSKIKLLSKIAAGEALEKDEFDTIYLCTRCGVCDDVCPEHIPISDIIQHERELLAEQGREPERTKHIVSNILEKKNPGGFDNSKRLDWITDDLKLSKDADVGYMAGCWVAFKHPEIAQATIRVLNSCGIEPRILEEEQCCGLFMIDNGHLDEAREYAKNYVNYIESLGIKQLIVSCPACYGVLKFQYPKLYRDTKFEVVASIEVFKQLIEEGKLKPKQIDGTATLKDACPLRHMYDVPREILASMGIEMKEMFDKHTVCCGAPAGVKPNYPEIADAIGMLHLQKASETSGVMVTYCPFCLYHLEGVSQKSGVEVPMKDIALLLEEGIK</sequence>
<feature type="domain" description="4Fe-4S ferredoxin-type" evidence="7">
    <location>
        <begin position="51"/>
        <end position="80"/>
    </location>
</feature>
<dbReference type="PROSITE" id="PS00198">
    <property type="entry name" value="4FE4S_FER_1"/>
    <property type="match status" value="1"/>
</dbReference>
<comment type="caution">
    <text evidence="8">The sequence shown here is derived from an EMBL/GenBank/DDBJ whole genome shotgun (WGS) entry which is preliminary data.</text>
</comment>
<keyword evidence="6" id="KW-0411">Iron-sulfur</keyword>
<dbReference type="EMBL" id="DUIH01000021">
    <property type="protein sequence ID" value="HIH70212.1"/>
    <property type="molecule type" value="Genomic_DNA"/>
</dbReference>
<evidence type="ECO:0000256" key="6">
    <source>
        <dbReference type="ARBA" id="ARBA00023014"/>
    </source>
</evidence>
<keyword evidence="2" id="KW-0004">4Fe-4S</keyword>
<dbReference type="Pfam" id="PF13183">
    <property type="entry name" value="Fer4_8"/>
    <property type="match status" value="1"/>
</dbReference>
<protein>
    <submittedName>
        <fullName evidence="8">(Fe-S)-binding protein</fullName>
    </submittedName>
</protein>
<dbReference type="PROSITE" id="PS51379">
    <property type="entry name" value="4FE4S_FER_2"/>
    <property type="match status" value="2"/>
</dbReference>
<evidence type="ECO:0000259" key="7">
    <source>
        <dbReference type="PROSITE" id="PS51379"/>
    </source>
</evidence>